<keyword evidence="3" id="KW-1185">Reference proteome</keyword>
<evidence type="ECO:0000256" key="1">
    <source>
        <dbReference type="SAM" id="MobiDB-lite"/>
    </source>
</evidence>
<dbReference type="Proteomes" id="UP000546324">
    <property type="component" value="Unassembled WGS sequence"/>
</dbReference>
<evidence type="ECO:0000313" key="2">
    <source>
        <dbReference type="EMBL" id="MBB6395556.1"/>
    </source>
</evidence>
<accession>A0A7X0FXI7</accession>
<comment type="caution">
    <text evidence="2">The sequence shown here is derived from an EMBL/GenBank/DDBJ whole genome shotgun (WGS) entry which is preliminary data.</text>
</comment>
<gene>
    <name evidence="2" type="ORF">BKA00_002470</name>
</gene>
<feature type="compositionally biased region" description="Low complexity" evidence="1">
    <location>
        <begin position="83"/>
        <end position="99"/>
    </location>
</feature>
<feature type="compositionally biased region" description="Low complexity" evidence="1">
    <location>
        <begin position="1"/>
        <end position="11"/>
    </location>
</feature>
<name>A0A7X0FXI7_9ACTN</name>
<dbReference type="AlphaFoldDB" id="A0A7X0FXI7"/>
<protein>
    <submittedName>
        <fullName evidence="2">Uncharacterized protein</fullName>
    </submittedName>
</protein>
<feature type="region of interest" description="Disordered" evidence="1">
    <location>
        <begin position="1"/>
        <end position="21"/>
    </location>
</feature>
<evidence type="ECO:0000313" key="3">
    <source>
        <dbReference type="Proteomes" id="UP000546324"/>
    </source>
</evidence>
<organism evidence="2 3">
    <name type="scientific">Actinomadura coerulea</name>
    <dbReference type="NCBI Taxonomy" id="46159"/>
    <lineage>
        <taxon>Bacteria</taxon>
        <taxon>Bacillati</taxon>
        <taxon>Actinomycetota</taxon>
        <taxon>Actinomycetes</taxon>
        <taxon>Streptosporangiales</taxon>
        <taxon>Thermomonosporaceae</taxon>
        <taxon>Actinomadura</taxon>
    </lineage>
</organism>
<reference evidence="2 3" key="1">
    <citation type="submission" date="2020-08" db="EMBL/GenBank/DDBJ databases">
        <title>Sequencing the genomes of 1000 actinobacteria strains.</title>
        <authorList>
            <person name="Klenk H.-P."/>
        </authorList>
    </citation>
    <scope>NUCLEOTIDE SEQUENCE [LARGE SCALE GENOMIC DNA]</scope>
    <source>
        <strain evidence="2 3">DSM 43675</strain>
    </source>
</reference>
<dbReference type="EMBL" id="JACHMQ010000001">
    <property type="protein sequence ID" value="MBB6395556.1"/>
    <property type="molecule type" value="Genomic_DNA"/>
</dbReference>
<proteinExistence type="predicted"/>
<sequence length="222" mass="24311">MEPSAGEPAPAGRGGAWFPPRDHTIAKRSKNYRHSTDHQVVIDAGTRLVVVVDTPLARNRNHCKAWEESDAMAAVGKTTRPTADAQAPDWSSSAAASAAEPNSRTGRKNTTSSTGRSAQRAEHAVPGMEGLLGVEIKTIDQDRQIEHQHHREHLIFDELAKDASSAGLFLFLIMLQVDHRNHYRVLRESNPIVVIKVMWSFHLNFIGAAPAREGDAVTTSTN</sequence>
<feature type="compositionally biased region" description="Polar residues" evidence="1">
    <location>
        <begin position="100"/>
        <end position="117"/>
    </location>
</feature>
<feature type="region of interest" description="Disordered" evidence="1">
    <location>
        <begin position="77"/>
        <end position="124"/>
    </location>
</feature>